<protein>
    <submittedName>
        <fullName evidence="2">Uncharacterized protein</fullName>
    </submittedName>
</protein>
<comment type="caution">
    <text evidence="2">The sequence shown here is derived from an EMBL/GenBank/DDBJ whole genome shotgun (WGS) entry which is preliminary data.</text>
</comment>
<dbReference type="RefSeq" id="WP_350720288.1">
    <property type="nucleotide sequence ID" value="NZ_JBEPCO010000018.1"/>
</dbReference>
<evidence type="ECO:0000313" key="2">
    <source>
        <dbReference type="EMBL" id="MER6906310.1"/>
    </source>
</evidence>
<accession>A0ABV1VIJ2</accession>
<organism evidence="2 3">
    <name type="scientific">Streptomyces flaveolus</name>
    <dbReference type="NCBI Taxonomy" id="67297"/>
    <lineage>
        <taxon>Bacteria</taxon>
        <taxon>Bacillati</taxon>
        <taxon>Actinomycetota</taxon>
        <taxon>Actinomycetes</taxon>
        <taxon>Kitasatosporales</taxon>
        <taxon>Streptomycetaceae</taxon>
        <taxon>Streptomyces</taxon>
    </lineage>
</organism>
<keyword evidence="3" id="KW-1185">Reference proteome</keyword>
<dbReference type="EMBL" id="JBEPCV010000021">
    <property type="protein sequence ID" value="MER6906310.1"/>
    <property type="molecule type" value="Genomic_DNA"/>
</dbReference>
<sequence>MASTPSLKASSRAVSERRKRAAARAASDGGSRWDSGMTSTLREVSALRGLVG</sequence>
<proteinExistence type="predicted"/>
<evidence type="ECO:0000313" key="3">
    <source>
        <dbReference type="Proteomes" id="UP001490330"/>
    </source>
</evidence>
<evidence type="ECO:0000256" key="1">
    <source>
        <dbReference type="SAM" id="MobiDB-lite"/>
    </source>
</evidence>
<name>A0ABV1VIJ2_9ACTN</name>
<reference evidence="2 3" key="1">
    <citation type="submission" date="2024-06" db="EMBL/GenBank/DDBJ databases">
        <title>The Natural Products Discovery Center: Release of the First 8490 Sequenced Strains for Exploring Actinobacteria Biosynthetic Diversity.</title>
        <authorList>
            <person name="Kalkreuter E."/>
            <person name="Kautsar S.A."/>
            <person name="Yang D."/>
            <person name="Bader C.D."/>
            <person name="Teijaro C.N."/>
            <person name="Fluegel L."/>
            <person name="Davis C.M."/>
            <person name="Simpson J.R."/>
            <person name="Lauterbach L."/>
            <person name="Steele A.D."/>
            <person name="Gui C."/>
            <person name="Meng S."/>
            <person name="Li G."/>
            <person name="Viehrig K."/>
            <person name="Ye F."/>
            <person name="Su P."/>
            <person name="Kiefer A.F."/>
            <person name="Nichols A."/>
            <person name="Cepeda A.J."/>
            <person name="Yan W."/>
            <person name="Fan B."/>
            <person name="Jiang Y."/>
            <person name="Adhikari A."/>
            <person name="Zheng C.-J."/>
            <person name="Schuster L."/>
            <person name="Cowan T.M."/>
            <person name="Smanski M.J."/>
            <person name="Chevrette M.G."/>
            <person name="De Carvalho L.P.S."/>
            <person name="Shen B."/>
        </authorList>
    </citation>
    <scope>NUCLEOTIDE SEQUENCE [LARGE SCALE GENOMIC DNA]</scope>
    <source>
        <strain evidence="2 3">NPDC000632</strain>
    </source>
</reference>
<dbReference type="Proteomes" id="UP001490330">
    <property type="component" value="Unassembled WGS sequence"/>
</dbReference>
<gene>
    <name evidence="2" type="ORF">ABT322_21610</name>
</gene>
<feature type="region of interest" description="Disordered" evidence="1">
    <location>
        <begin position="1"/>
        <end position="38"/>
    </location>
</feature>